<evidence type="ECO:0000313" key="6">
    <source>
        <dbReference type="EMBL" id="SJN56259.1"/>
    </source>
</evidence>
<evidence type="ECO:0000256" key="5">
    <source>
        <dbReference type="SAM" id="MobiDB-lite"/>
    </source>
</evidence>
<evidence type="ECO:0000256" key="3">
    <source>
        <dbReference type="HAMAP-Rule" id="MF_01058"/>
    </source>
</evidence>
<gene>
    <name evidence="3 6" type="primary">yihI</name>
    <name evidence="6" type="ORF">VR7878_01683</name>
</gene>
<dbReference type="HAMAP" id="MF_01058">
    <property type="entry name" value="GAP_YihI"/>
    <property type="match status" value="1"/>
</dbReference>
<sequence length="188" mass="21469">MSRKKKVRSSGNSDVVVVRQRSQTDIEGRLRKKLKKRKGLKTGSRHSEESGNTRRLSTAQAQDPRLGSKKKIPLVVETQPKVIAEKRQEQAEQELARLENDAQLHALLARLDQGEKLGAGLQQYVDEKLNRIEKLMKQLGLFDEEDSFDEERDEALSSETPVKKPKQNVSDDELLEKFTGFDPDDFQQ</sequence>
<evidence type="ECO:0000256" key="4">
    <source>
        <dbReference type="SAM" id="Coils"/>
    </source>
</evidence>
<dbReference type="RefSeq" id="WP_077335236.1">
    <property type="nucleotide sequence ID" value="NZ_FULE01000024.1"/>
</dbReference>
<dbReference type="AlphaFoldDB" id="A0A1R4LIJ1"/>
<feature type="coiled-coil region" evidence="4">
    <location>
        <begin position="81"/>
        <end position="108"/>
    </location>
</feature>
<accession>A0A1R4LIJ1</accession>
<feature type="region of interest" description="Disordered" evidence="5">
    <location>
        <begin position="1"/>
        <end position="73"/>
    </location>
</feature>
<comment type="similarity">
    <text evidence="3">Belongs to the YihI family.</text>
</comment>
<dbReference type="InterPro" id="IPR007336">
    <property type="entry name" value="YihI"/>
</dbReference>
<evidence type="ECO:0000256" key="1">
    <source>
        <dbReference type="ARBA" id="ARBA00022468"/>
    </source>
</evidence>
<dbReference type="Pfam" id="PF04220">
    <property type="entry name" value="YihI"/>
    <property type="match status" value="1"/>
</dbReference>
<proteinExistence type="inferred from homology"/>
<keyword evidence="4" id="KW-0175">Coiled coil</keyword>
<reference evidence="7" key="1">
    <citation type="submission" date="2017-02" db="EMBL/GenBank/DDBJ databases">
        <authorList>
            <person name="Rodrigo-Torres L."/>
            <person name="Arahal R.D."/>
            <person name="Lucena T."/>
        </authorList>
    </citation>
    <scope>NUCLEOTIDE SEQUENCE [LARGE SCALE GENOMIC DNA]</scope>
    <source>
        <strain evidence="7">CECT 7878</strain>
    </source>
</reference>
<evidence type="ECO:0000256" key="2">
    <source>
        <dbReference type="ARBA" id="ARBA00022517"/>
    </source>
</evidence>
<name>A0A1R4LIJ1_VIBR1</name>
<feature type="region of interest" description="Disordered" evidence="5">
    <location>
        <begin position="148"/>
        <end position="188"/>
    </location>
</feature>
<dbReference type="NCBIfam" id="NF003560">
    <property type="entry name" value="PRK05244.1-1"/>
    <property type="match status" value="1"/>
</dbReference>
<organism evidence="6 7">
    <name type="scientific">Vibrio ruber (strain DSM 16370 / JCM 11486 / BCRC 17186 / CECT 7878 / LMG 23124 / VR1)</name>
    <dbReference type="NCBI Taxonomy" id="1123498"/>
    <lineage>
        <taxon>Bacteria</taxon>
        <taxon>Pseudomonadati</taxon>
        <taxon>Pseudomonadota</taxon>
        <taxon>Gammaproteobacteria</taxon>
        <taxon>Vibrionales</taxon>
        <taxon>Vibrionaceae</taxon>
        <taxon>Vibrio</taxon>
    </lineage>
</organism>
<dbReference type="GO" id="GO:0005096">
    <property type="term" value="F:GTPase activator activity"/>
    <property type="evidence" value="ECO:0007669"/>
    <property type="project" value="UniProtKB-KW"/>
</dbReference>
<feature type="compositionally biased region" description="Basic residues" evidence="5">
    <location>
        <begin position="30"/>
        <end position="44"/>
    </location>
</feature>
<dbReference type="EMBL" id="FULE01000024">
    <property type="protein sequence ID" value="SJN56259.1"/>
    <property type="molecule type" value="Genomic_DNA"/>
</dbReference>
<dbReference type="Proteomes" id="UP000188276">
    <property type="component" value="Unassembled WGS sequence"/>
</dbReference>
<evidence type="ECO:0000313" key="7">
    <source>
        <dbReference type="Proteomes" id="UP000188276"/>
    </source>
</evidence>
<keyword evidence="1 3" id="KW-0343">GTPase activation</keyword>
<keyword evidence="7" id="KW-1185">Reference proteome</keyword>
<keyword evidence="2 3" id="KW-0690">Ribosome biogenesis</keyword>
<comment type="function">
    <text evidence="3">A GTPase-activating protein (GAP) that modifies Der/EngA GTPase function. May play a role in ribosome biogenesis.</text>
</comment>
<protein>
    <recommendedName>
        <fullName evidence="3">Der GTPase-activating protein YihI</fullName>
    </recommendedName>
</protein>
<dbReference type="STRING" id="1123498.VR7878_01683"/>
<dbReference type="OrthoDB" id="5677577at2"/>
<dbReference type="GO" id="GO:0042254">
    <property type="term" value="P:ribosome biogenesis"/>
    <property type="evidence" value="ECO:0007669"/>
    <property type="project" value="UniProtKB-KW"/>
</dbReference>
<comment type="subunit">
    <text evidence="3">Interacts with Der.</text>
</comment>